<evidence type="ECO:0000313" key="1">
    <source>
        <dbReference type="EMBL" id="KAF9610669.1"/>
    </source>
</evidence>
<accession>A0A835I560</accession>
<proteinExistence type="predicted"/>
<protein>
    <submittedName>
        <fullName evidence="1">Uncharacterized protein</fullName>
    </submittedName>
</protein>
<dbReference type="Proteomes" id="UP000631114">
    <property type="component" value="Unassembled WGS sequence"/>
</dbReference>
<keyword evidence="2" id="KW-1185">Reference proteome</keyword>
<organism evidence="1 2">
    <name type="scientific">Coptis chinensis</name>
    <dbReference type="NCBI Taxonomy" id="261450"/>
    <lineage>
        <taxon>Eukaryota</taxon>
        <taxon>Viridiplantae</taxon>
        <taxon>Streptophyta</taxon>
        <taxon>Embryophyta</taxon>
        <taxon>Tracheophyta</taxon>
        <taxon>Spermatophyta</taxon>
        <taxon>Magnoliopsida</taxon>
        <taxon>Ranunculales</taxon>
        <taxon>Ranunculaceae</taxon>
        <taxon>Coptidoideae</taxon>
        <taxon>Coptis</taxon>
    </lineage>
</organism>
<dbReference type="EMBL" id="JADFTS010000004">
    <property type="protein sequence ID" value="KAF9610669.1"/>
    <property type="molecule type" value="Genomic_DNA"/>
</dbReference>
<reference evidence="1 2" key="1">
    <citation type="submission" date="2020-10" db="EMBL/GenBank/DDBJ databases">
        <title>The Coptis chinensis genome and diversification of protoberbering-type alkaloids.</title>
        <authorList>
            <person name="Wang B."/>
            <person name="Shu S."/>
            <person name="Song C."/>
            <person name="Liu Y."/>
        </authorList>
    </citation>
    <scope>NUCLEOTIDE SEQUENCE [LARGE SCALE GENOMIC DNA]</scope>
    <source>
        <strain evidence="1">HL-2020</strain>
        <tissue evidence="1">Leaf</tissue>
    </source>
</reference>
<comment type="caution">
    <text evidence="1">The sequence shown here is derived from an EMBL/GenBank/DDBJ whole genome shotgun (WGS) entry which is preliminary data.</text>
</comment>
<evidence type="ECO:0000313" key="2">
    <source>
        <dbReference type="Proteomes" id="UP000631114"/>
    </source>
</evidence>
<dbReference type="AlphaFoldDB" id="A0A835I560"/>
<name>A0A835I560_9MAGN</name>
<sequence length="94" mass="10029">MPLQMSLTMILFRKYGDGGNGRDLGLKRQRIIDQPPSFYGAPPGSSFMCSASPPPPPSYAYSAQPPPPFLLSDCADSPLIALNQISLSSSVVLT</sequence>
<gene>
    <name evidence="1" type="ORF">IFM89_023925</name>
</gene>